<sequence length="14" mass="1725">MPSFLLSFFFLFQT</sequence>
<dbReference type="EMBL" id="CH473963">
    <property type="protein sequence ID" value="EDM00263.1"/>
    <property type="molecule type" value="Genomic_DNA"/>
</dbReference>
<gene>
    <name evidence="1" type="ORF">rCG_35931</name>
</gene>
<name>A6IKJ9_RAT</name>
<reference evidence="2" key="1">
    <citation type="submission" date="2005-09" db="EMBL/GenBank/DDBJ databases">
        <authorList>
            <person name="Mural R.J."/>
            <person name="Li P.W."/>
            <person name="Adams M.D."/>
            <person name="Amanatides P.G."/>
            <person name="Baden-Tillson H."/>
            <person name="Barnstead M."/>
            <person name="Chin S.H."/>
            <person name="Dew I."/>
            <person name="Evans C.A."/>
            <person name="Ferriera S."/>
            <person name="Flanigan M."/>
            <person name="Fosler C."/>
            <person name="Glodek A."/>
            <person name="Gu Z."/>
            <person name="Holt R.A."/>
            <person name="Jennings D."/>
            <person name="Kraft C.L."/>
            <person name="Lu F."/>
            <person name="Nguyen T."/>
            <person name="Nusskern D.R."/>
            <person name="Pfannkoch C.M."/>
            <person name="Sitter C."/>
            <person name="Sutton G.G."/>
            <person name="Venter J.C."/>
            <person name="Wang Z."/>
            <person name="Woodage T."/>
            <person name="Zheng X.H."/>
            <person name="Zhong F."/>
        </authorList>
    </citation>
    <scope>NUCLEOTIDE SEQUENCE [LARGE SCALE GENOMIC DNA]</scope>
    <source>
        <strain>BN</strain>
        <strain evidence="2">Sprague-Dawley</strain>
    </source>
</reference>
<accession>A6IKJ9</accession>
<dbReference type="Proteomes" id="UP000234681">
    <property type="component" value="Chromosome 14"/>
</dbReference>
<organism evidence="1 2">
    <name type="scientific">Rattus norvegicus</name>
    <name type="common">Rat</name>
    <dbReference type="NCBI Taxonomy" id="10116"/>
    <lineage>
        <taxon>Eukaryota</taxon>
        <taxon>Metazoa</taxon>
        <taxon>Chordata</taxon>
        <taxon>Craniata</taxon>
        <taxon>Vertebrata</taxon>
        <taxon>Euteleostomi</taxon>
        <taxon>Mammalia</taxon>
        <taxon>Eutheria</taxon>
        <taxon>Euarchontoglires</taxon>
        <taxon>Glires</taxon>
        <taxon>Rodentia</taxon>
        <taxon>Myomorpha</taxon>
        <taxon>Muroidea</taxon>
        <taxon>Muridae</taxon>
        <taxon>Murinae</taxon>
        <taxon>Rattus</taxon>
    </lineage>
</organism>
<proteinExistence type="predicted"/>
<protein>
    <submittedName>
        <fullName evidence="1">RCG35931</fullName>
    </submittedName>
</protein>
<evidence type="ECO:0000313" key="2">
    <source>
        <dbReference type="Proteomes" id="UP000234681"/>
    </source>
</evidence>
<evidence type="ECO:0000313" key="1">
    <source>
        <dbReference type="EMBL" id="EDM00263.1"/>
    </source>
</evidence>